<dbReference type="Proteomes" id="UP000000709">
    <property type="component" value="Unassembled WGS sequence"/>
</dbReference>
<dbReference type="KEGG" id="spaa:SPAPADRAFT_68010"/>
<dbReference type="HOGENOM" id="CLU_650809_0_0_1"/>
<evidence type="ECO:0000313" key="2">
    <source>
        <dbReference type="Proteomes" id="UP000000709"/>
    </source>
</evidence>
<dbReference type="SUPFAM" id="SSF52047">
    <property type="entry name" value="RNI-like"/>
    <property type="match status" value="1"/>
</dbReference>
<dbReference type="InParanoid" id="G3ASY9"/>
<accession>G3ASY9</accession>
<evidence type="ECO:0000313" key="1">
    <source>
        <dbReference type="EMBL" id="EGW30770.1"/>
    </source>
</evidence>
<reference evidence="1 2" key="1">
    <citation type="journal article" date="2011" name="Proc. Natl. Acad. Sci. U.S.A.">
        <title>Comparative genomics of xylose-fermenting fungi for enhanced biofuel production.</title>
        <authorList>
            <person name="Wohlbach D.J."/>
            <person name="Kuo A."/>
            <person name="Sato T.K."/>
            <person name="Potts K.M."/>
            <person name="Salamov A.A."/>
            <person name="LaButti K.M."/>
            <person name="Sun H."/>
            <person name="Clum A."/>
            <person name="Pangilinan J.L."/>
            <person name="Lindquist E.A."/>
            <person name="Lucas S."/>
            <person name="Lapidus A."/>
            <person name="Jin M."/>
            <person name="Gunawan C."/>
            <person name="Balan V."/>
            <person name="Dale B.E."/>
            <person name="Jeffries T.W."/>
            <person name="Zinkel R."/>
            <person name="Barry K.W."/>
            <person name="Grigoriev I.V."/>
            <person name="Gasch A.P."/>
        </authorList>
    </citation>
    <scope>NUCLEOTIDE SEQUENCE [LARGE SCALE GENOMIC DNA]</scope>
    <source>
        <strain evidence="2">NRRL Y-27907 / 11-Y1</strain>
    </source>
</reference>
<protein>
    <recommendedName>
        <fullName evidence="3">F-box domain-containing protein</fullName>
    </recommendedName>
</protein>
<name>G3ASY9_SPAPN</name>
<dbReference type="GeneID" id="18875194"/>
<evidence type="ECO:0008006" key="3">
    <source>
        <dbReference type="Google" id="ProtNLM"/>
    </source>
</evidence>
<dbReference type="RefSeq" id="XP_007376803.1">
    <property type="nucleotide sequence ID" value="XM_007376741.1"/>
</dbReference>
<dbReference type="Gene3D" id="3.80.10.10">
    <property type="entry name" value="Ribonuclease Inhibitor"/>
    <property type="match status" value="1"/>
</dbReference>
<dbReference type="InterPro" id="IPR032675">
    <property type="entry name" value="LRR_dom_sf"/>
</dbReference>
<organism evidence="2">
    <name type="scientific">Spathaspora passalidarum (strain NRRL Y-27907 / 11-Y1)</name>
    <dbReference type="NCBI Taxonomy" id="619300"/>
    <lineage>
        <taxon>Eukaryota</taxon>
        <taxon>Fungi</taxon>
        <taxon>Dikarya</taxon>
        <taxon>Ascomycota</taxon>
        <taxon>Saccharomycotina</taxon>
        <taxon>Pichiomycetes</taxon>
        <taxon>Debaryomycetaceae</taxon>
        <taxon>Spathaspora</taxon>
    </lineage>
</organism>
<dbReference type="EMBL" id="GL996504">
    <property type="protein sequence ID" value="EGW30770.1"/>
    <property type="molecule type" value="Genomic_DNA"/>
</dbReference>
<keyword evidence="2" id="KW-1185">Reference proteome</keyword>
<gene>
    <name evidence="1" type="ORF">SPAPADRAFT_68010</name>
</gene>
<proteinExistence type="predicted"/>
<sequence>MKWFWKKKYNGRLPLLPMNFSVEIFYEIFSHLNQFDILQVILINKQFYELGIRELYKCLLVDNGTDRYIISQHMRTSFTTKYTIIDGIQLFKKKVFKRKRMKFVQLVIFRRDTCLDAIYQDMIRKYPWVEIRIMDPDFMSDKGPFYTNQKLKLQAKTLTRLKIEPNLFIKVEDDNYSIIEYVINTTPTPVLLSSIPKLKRLETLCILDPQSNHLITDLQSSQLSDICLKTLILKVSSIQLSSLGEIFNLTTITKLKLEFTKNVAAPYEELKTLTSNLPRLNSISINWRFTNAVIIMDYLVGKNIRHISVKTNEEIDYSYLKYYPTNFMKHQQLISLHLWGNPPTPPPPVKTRSRLISWFSKKETPCDDLHTSKINAIRGFIDGGFPNLNQIILNGWFFMITGKREVKLEHWPNSHMSCICCF</sequence>
<dbReference type="AlphaFoldDB" id="G3ASY9"/>